<reference evidence="6" key="1">
    <citation type="journal article" date="2019" name="Nat. Commun.">
        <title>The genome of broomcorn millet.</title>
        <authorList>
            <person name="Zou C."/>
            <person name="Miki D."/>
            <person name="Li D."/>
            <person name="Tang Q."/>
            <person name="Xiao L."/>
            <person name="Rajput S."/>
            <person name="Deng P."/>
            <person name="Jia W."/>
            <person name="Huang R."/>
            <person name="Zhang M."/>
            <person name="Sun Y."/>
            <person name="Hu J."/>
            <person name="Fu X."/>
            <person name="Schnable P.S."/>
            <person name="Li F."/>
            <person name="Zhang H."/>
            <person name="Feng B."/>
            <person name="Zhu X."/>
            <person name="Liu R."/>
            <person name="Schnable J.C."/>
            <person name="Zhu J.-K."/>
            <person name="Zhang H."/>
        </authorList>
    </citation>
    <scope>NUCLEOTIDE SEQUENCE [LARGE SCALE GENOMIC DNA]</scope>
</reference>
<dbReference type="SMART" id="SM00360">
    <property type="entry name" value="RRM"/>
    <property type="match status" value="3"/>
</dbReference>
<comment type="caution">
    <text evidence="5">The sequence shown here is derived from an EMBL/GenBank/DDBJ whole genome shotgun (WGS) entry which is preliminary data.</text>
</comment>
<dbReference type="Proteomes" id="UP000275267">
    <property type="component" value="Unassembled WGS sequence"/>
</dbReference>
<sequence length="731" mass="80114">MVTDCGDAPEVEKLASRGEERDEVGMSEQQRRRMTEVFVGGLNRDAKEEDVRGALAEAGEITEVRMIMDARTKKNKGYCFVRYHEAAQARKAITEFGNVKICGKHCRVAALERNDKVFLGNIDKKWKKEDIMNLLQKIGVENIDVVTLMDDCNNPGCNRGFAFLELETYRDAQIAYKKLSRKDVFGKGLNIRVAWAENGSKVNMKVALAKSAQKSKKNIEDHKCCISEKRTTNIPKKSWLPGDMDMLVQREVQFKIIPTYTLERSGLFQHCYGGSPHAITGYSPPYHHDTRCLPDSDYGLTEPRGGIQTAQLFSGKARVPGSLRRLRTAPALTAAAPPSSACSAASSGAGDPTESPRLADPAQEHAGSQTEPPRAAADEDPSASPPPAADEKPYTASPADAAAKPPLAREARRMKTKFIIIRNRVPESTLQVGEGCAPDKSSTENAASDEAVVKEHSVRETAFEKPAAGCDETLLGEEKVGGGALVVKPAADGDACEAEEVVSMCIEKEEELGMSAWQRRVMTEVFVGGLDGEVKEEDVRAVFARAGEITEVRMIMDARTRKNRGYCFVRYRESAQAKKAISEFCKVKICGILCQVEALDMSDKIFLGNIDKKWKKEDVMKLLQKTGVENIDTVKSIFVEGKLADDGSKVNIRVSLAKPVGKGKQKKEDKRISNSQKSKTKIAKSRHRTSDSACPPPPASDGFAKCAAEEVSSRHRDADAARFAVSCQALF</sequence>
<feature type="compositionally biased region" description="Low complexity" evidence="3">
    <location>
        <begin position="331"/>
        <end position="350"/>
    </location>
</feature>
<feature type="domain" description="RRM" evidence="4">
    <location>
        <begin position="523"/>
        <end position="601"/>
    </location>
</feature>
<feature type="domain" description="RRM" evidence="4">
    <location>
        <begin position="115"/>
        <end position="198"/>
    </location>
</feature>
<evidence type="ECO:0000256" key="1">
    <source>
        <dbReference type="ARBA" id="ARBA00022884"/>
    </source>
</evidence>
<dbReference type="InterPro" id="IPR000504">
    <property type="entry name" value="RRM_dom"/>
</dbReference>
<dbReference type="PANTHER" id="PTHR21245">
    <property type="entry name" value="HETEROGENEOUS NUCLEAR RIBONUCLEOPROTEIN"/>
    <property type="match status" value="1"/>
</dbReference>
<dbReference type="PROSITE" id="PS50102">
    <property type="entry name" value="RRM"/>
    <property type="match status" value="3"/>
</dbReference>
<evidence type="ECO:0000259" key="4">
    <source>
        <dbReference type="PROSITE" id="PS50102"/>
    </source>
</evidence>
<dbReference type="GO" id="GO:0003723">
    <property type="term" value="F:RNA binding"/>
    <property type="evidence" value="ECO:0007669"/>
    <property type="project" value="UniProtKB-UniRule"/>
</dbReference>
<evidence type="ECO:0000256" key="2">
    <source>
        <dbReference type="PROSITE-ProRule" id="PRU00176"/>
    </source>
</evidence>
<evidence type="ECO:0000256" key="3">
    <source>
        <dbReference type="SAM" id="MobiDB-lite"/>
    </source>
</evidence>
<dbReference type="Gene3D" id="3.30.70.330">
    <property type="match status" value="3"/>
</dbReference>
<feature type="compositionally biased region" description="Basic residues" evidence="3">
    <location>
        <begin position="678"/>
        <end position="687"/>
    </location>
</feature>
<dbReference type="OrthoDB" id="3800936at2759"/>
<dbReference type="SUPFAM" id="SSF54928">
    <property type="entry name" value="RNA-binding domain, RBD"/>
    <property type="match status" value="3"/>
</dbReference>
<feature type="region of interest" description="Disordered" evidence="3">
    <location>
        <begin position="431"/>
        <end position="450"/>
    </location>
</feature>
<dbReference type="EMBL" id="PQIB02000011">
    <property type="protein sequence ID" value="RLM87450.1"/>
    <property type="molecule type" value="Genomic_DNA"/>
</dbReference>
<feature type="region of interest" description="Disordered" evidence="3">
    <location>
        <begin position="661"/>
        <end position="703"/>
    </location>
</feature>
<accession>A0A3L6QUC7</accession>
<keyword evidence="6" id="KW-1185">Reference proteome</keyword>
<proteinExistence type="predicted"/>
<dbReference type="InterPro" id="IPR012677">
    <property type="entry name" value="Nucleotide-bd_a/b_plait_sf"/>
</dbReference>
<evidence type="ECO:0000313" key="6">
    <source>
        <dbReference type="Proteomes" id="UP000275267"/>
    </source>
</evidence>
<dbReference type="CDD" id="cd00590">
    <property type="entry name" value="RRM_SF"/>
    <property type="match status" value="3"/>
</dbReference>
<name>A0A3L6QUC7_PANMI</name>
<feature type="domain" description="RRM" evidence="4">
    <location>
        <begin position="35"/>
        <end position="113"/>
    </location>
</feature>
<organism evidence="5 6">
    <name type="scientific">Panicum miliaceum</name>
    <name type="common">Proso millet</name>
    <name type="synonym">Broomcorn millet</name>
    <dbReference type="NCBI Taxonomy" id="4540"/>
    <lineage>
        <taxon>Eukaryota</taxon>
        <taxon>Viridiplantae</taxon>
        <taxon>Streptophyta</taxon>
        <taxon>Embryophyta</taxon>
        <taxon>Tracheophyta</taxon>
        <taxon>Spermatophyta</taxon>
        <taxon>Magnoliopsida</taxon>
        <taxon>Liliopsida</taxon>
        <taxon>Poales</taxon>
        <taxon>Poaceae</taxon>
        <taxon>PACMAD clade</taxon>
        <taxon>Panicoideae</taxon>
        <taxon>Panicodae</taxon>
        <taxon>Paniceae</taxon>
        <taxon>Panicinae</taxon>
        <taxon>Panicum</taxon>
        <taxon>Panicum sect. Panicum</taxon>
    </lineage>
</organism>
<keyword evidence="1 2" id="KW-0694">RNA-binding</keyword>
<feature type="region of interest" description="Disordered" evidence="3">
    <location>
        <begin position="331"/>
        <end position="409"/>
    </location>
</feature>
<dbReference type="AlphaFoldDB" id="A0A3L6QUC7"/>
<feature type="region of interest" description="Disordered" evidence="3">
    <location>
        <begin position="1"/>
        <end position="30"/>
    </location>
</feature>
<dbReference type="Pfam" id="PF00076">
    <property type="entry name" value="RRM_1"/>
    <property type="match status" value="3"/>
</dbReference>
<dbReference type="InterPro" id="IPR035979">
    <property type="entry name" value="RBD_domain_sf"/>
</dbReference>
<dbReference type="STRING" id="4540.A0A3L6QUC7"/>
<feature type="compositionally biased region" description="Basic and acidic residues" evidence="3">
    <location>
        <begin position="10"/>
        <end position="30"/>
    </location>
</feature>
<protein>
    <recommendedName>
        <fullName evidence="4">RRM domain-containing protein</fullName>
    </recommendedName>
</protein>
<evidence type="ECO:0000313" key="5">
    <source>
        <dbReference type="EMBL" id="RLM87450.1"/>
    </source>
</evidence>
<gene>
    <name evidence="5" type="ORF">C2845_PM04G04020</name>
</gene>